<keyword evidence="1" id="KW-0403">Intermediate filament</keyword>
<accession>A0ABM3ZQV3</accession>
<evidence type="ECO:0000313" key="7">
    <source>
        <dbReference type="RefSeq" id="XP_060550747.1"/>
    </source>
</evidence>
<feature type="compositionally biased region" description="Basic and acidic residues" evidence="4">
    <location>
        <begin position="1526"/>
        <end position="1543"/>
    </location>
</feature>
<dbReference type="Gene3D" id="1.20.5.170">
    <property type="match status" value="1"/>
</dbReference>
<evidence type="ECO:0000259" key="5">
    <source>
        <dbReference type="PROSITE" id="PS51842"/>
    </source>
</evidence>
<sequence>MQRDEWDEQSELRELNARLELYVRRVRDLEQENRCLAHELAALRSREGRAGRWQETEQEVAELRWVVADLSRAKGEAELERDALRKELESLERLCAQVGELRLRRLEPELARQQQQLAGLRADCAALEALLEQLLAEHRGLQEARKQRPAALLPAPRVLRAERLERRQLESDFALVLSWSCAQSLERYEAELRALQELEGRLGHQDLRQLRAQNQESRRRLEELWRRCRELCALGERLEEERLAQQESHGAQLAEYQMIIEALEEEKNYLTMSIAEYLKDYHELLQVKAGLSLEIETYRALLGAESKQWILMWNEEHGRRLPQGDRNLRYEYSNRYSAYQQEKGKRALPAIPNVDLRYKFPQTNLSRSVVSSSRTESAGRQTIFPEKKMLPKEPFRLGQRPSSSTERYVTHERSLIGQRERQSFTSPYRMSREGDLQPRPPAPERKTFEMGSMASALKESTILQKQMKKPTSSEGIRATMIITSPLSYSSTTSSSKGSQYETREGILGDINEIIKGGKPGTEEKHVLVEGVEQKEKLAKEATDSAMKNFEKLNRVEKTVQKEAEVKEGVDNKEDTVEEGIFKRKEDKLMKDKMLSRRWEEQIKVESEVKKIPKDTATFGREKIVSISSKTQETIDAPIHSGHTKGKILQKNHNVEITLQDFKTSPEKSKGKAEFKLGNEMTPGDRSKEGNSEIDASLTESIAENIVSDILKGFVQKSSEEGLPPEAKITSFEKEEISEDGKVKTKISIESTVQEDDLDVSNKSELGSFFEKDIKKVLEDTKGSLDENVLDDIINAGMKGMKDKAKRTIKVEIIEEPTTVVDERVEFSTPFEVEEAEDTFLNVREHPYYSDKEKATTSVTGDVKEKQPDVIVTHVEEVSEGDDVVDEEKYFVSTPDEYPFGYEEGEGSTYGQIHFEEESTVKYSWQDEFLEGSQTNIKESMALPELIYQVIGADAGPFISKTEPPKEQVAHAESVVIEKEIKIPHEFQESIKEVFAHHSKDPKHQLKEALGKLEATLPELVKQELGELTKEDKTDSSTLEVDIKKVKHPEKEGVFSIVAEVNLSQTIDSDQLSTELLGEVVTDQMKLSKQSPNEGDFDQYIKQEPETWQDEKHHIDVSSTHWTTEETNKREDTYPSKESFDINRRIRHVVVGPTEIRKTEHVFYEGPISDTLEFGTGDFTTGVSADTGQFMKEIKLSPETRETTEKIIYRSPIYTSEEVSNPENSTQIQVLSDIRSSKHITLDSKQIVEEIMFEGSASDLSSDTRRGIFSQVKDPTAISTSIRHIQIDPKEIHVEREIYEVPFSTGDHDLFEETVKKITLGQKDTSTSDQNIYEGSFTKTSDDGSVKLGEEKVLDVNTTIRHIKLSPKEFVSEQIVFTEPISEQHQKVSELGQMFSSEGSVHHIKLGQKEVQSRDILSQDFVLESPGIGSSQEDTSEKISPAEISRSTHHIQIGQELNPDAQLFSGMEFSHRDGPSENSKSVGQIRIGQKETSFTFQMDISQMGGREPQATLVVSSRQEADDSQPEGSKEEVWKGPEREQKSEESTFDQTVQLQRMVDQRSVISDEKKIALLYLNENEGEEEDDEGPWF</sequence>
<feature type="region of interest" description="Disordered" evidence="4">
    <location>
        <begin position="1508"/>
        <end position="1548"/>
    </location>
</feature>
<dbReference type="SMART" id="SM01391">
    <property type="entry name" value="Filament"/>
    <property type="match status" value="1"/>
</dbReference>
<keyword evidence="6" id="KW-1185">Reference proteome</keyword>
<dbReference type="PANTHER" id="PTHR47136:SF1">
    <property type="entry name" value="SYNEMIN"/>
    <property type="match status" value="1"/>
</dbReference>
<dbReference type="PROSITE" id="PS51842">
    <property type="entry name" value="IF_ROD_2"/>
    <property type="match status" value="1"/>
</dbReference>
<dbReference type="GeneID" id="117676157"/>
<feature type="coiled-coil region" evidence="3">
    <location>
        <begin position="12"/>
        <end position="144"/>
    </location>
</feature>
<dbReference type="PANTHER" id="PTHR47136">
    <property type="entry name" value="SYNEMIN"/>
    <property type="match status" value="1"/>
</dbReference>
<evidence type="ECO:0000256" key="3">
    <source>
        <dbReference type="SAM" id="Coils"/>
    </source>
</evidence>
<dbReference type="InterPro" id="IPR039008">
    <property type="entry name" value="IF_rod_dom"/>
</dbReference>
<dbReference type="RefSeq" id="XP_060550747.1">
    <property type="nucleotide sequence ID" value="XM_060694764.1"/>
</dbReference>
<dbReference type="Proteomes" id="UP001652622">
    <property type="component" value="Unplaced"/>
</dbReference>
<name>A0ABM3ZQV3_PANGU</name>
<gene>
    <name evidence="7" type="primary">SYNM</name>
</gene>
<feature type="region of interest" description="Disordered" evidence="4">
    <location>
        <begin position="394"/>
        <end position="444"/>
    </location>
</feature>
<dbReference type="SUPFAM" id="SSF64593">
    <property type="entry name" value="Intermediate filament protein, coiled coil region"/>
    <property type="match status" value="2"/>
</dbReference>
<feature type="compositionally biased region" description="Basic and acidic residues" evidence="4">
    <location>
        <begin position="430"/>
        <end position="444"/>
    </location>
</feature>
<evidence type="ECO:0000256" key="4">
    <source>
        <dbReference type="SAM" id="MobiDB-lite"/>
    </source>
</evidence>
<evidence type="ECO:0000256" key="1">
    <source>
        <dbReference type="ARBA" id="ARBA00022754"/>
    </source>
</evidence>
<evidence type="ECO:0000256" key="2">
    <source>
        <dbReference type="ARBA" id="ARBA00023054"/>
    </source>
</evidence>
<dbReference type="InterPro" id="IPR030634">
    <property type="entry name" value="SYNM"/>
</dbReference>
<protein>
    <submittedName>
        <fullName evidence="7">Synemin isoform X1</fullName>
    </submittedName>
</protein>
<organism evidence="6 7">
    <name type="scientific">Pantherophis guttatus</name>
    <name type="common">Corn snake</name>
    <name type="synonym">Elaphe guttata</name>
    <dbReference type="NCBI Taxonomy" id="94885"/>
    <lineage>
        <taxon>Eukaryota</taxon>
        <taxon>Metazoa</taxon>
        <taxon>Chordata</taxon>
        <taxon>Craniata</taxon>
        <taxon>Vertebrata</taxon>
        <taxon>Euteleostomi</taxon>
        <taxon>Lepidosauria</taxon>
        <taxon>Squamata</taxon>
        <taxon>Bifurcata</taxon>
        <taxon>Unidentata</taxon>
        <taxon>Episquamata</taxon>
        <taxon>Toxicofera</taxon>
        <taxon>Serpentes</taxon>
        <taxon>Colubroidea</taxon>
        <taxon>Colubridae</taxon>
        <taxon>Colubrinae</taxon>
        <taxon>Pantherophis</taxon>
    </lineage>
</organism>
<evidence type="ECO:0000313" key="6">
    <source>
        <dbReference type="Proteomes" id="UP001652622"/>
    </source>
</evidence>
<keyword evidence="2 3" id="KW-0175">Coiled coil</keyword>
<reference evidence="7" key="1">
    <citation type="submission" date="2025-08" db="UniProtKB">
        <authorList>
            <consortium name="RefSeq"/>
        </authorList>
    </citation>
    <scope>IDENTIFICATION</scope>
    <source>
        <tissue evidence="7">Blood</tissue>
    </source>
</reference>
<feature type="domain" description="IF rod" evidence="5">
    <location>
        <begin position="8"/>
        <end position="309"/>
    </location>
</feature>
<feature type="compositionally biased region" description="Basic and acidic residues" evidence="4">
    <location>
        <begin position="408"/>
        <end position="422"/>
    </location>
</feature>
<proteinExistence type="predicted"/>
<feature type="coiled-coil region" evidence="3">
    <location>
        <begin position="181"/>
        <end position="280"/>
    </location>
</feature>